<organism evidence="2">
    <name type="scientific">Candidatus Magnetobacterium casense</name>
    <dbReference type="NCBI Taxonomy" id="1455061"/>
    <lineage>
        <taxon>Bacteria</taxon>
        <taxon>Pseudomonadati</taxon>
        <taxon>Nitrospirota</taxon>
        <taxon>Thermodesulfovibrionia</taxon>
        <taxon>Thermodesulfovibrionales</taxon>
        <taxon>Candidatus Magnetobacteriaceae</taxon>
        <taxon>Candidatus Magnetobacterium</taxon>
    </lineage>
</organism>
<dbReference type="InterPro" id="IPR000595">
    <property type="entry name" value="cNMP-bd_dom"/>
</dbReference>
<dbReference type="InterPro" id="IPR050503">
    <property type="entry name" value="cAMP-dep_PK_reg_su-like"/>
</dbReference>
<dbReference type="GO" id="GO:0005829">
    <property type="term" value="C:cytosol"/>
    <property type="evidence" value="ECO:0007669"/>
    <property type="project" value="TreeGrafter"/>
</dbReference>
<dbReference type="InterPro" id="IPR014710">
    <property type="entry name" value="RmlC-like_jellyroll"/>
</dbReference>
<evidence type="ECO:0000259" key="1">
    <source>
        <dbReference type="PROSITE" id="PS50042"/>
    </source>
</evidence>
<gene>
    <name evidence="2" type="ORF">Mcas_0749</name>
</gene>
<dbReference type="SUPFAM" id="SSF51206">
    <property type="entry name" value="cAMP-binding domain-like"/>
    <property type="match status" value="1"/>
</dbReference>
<dbReference type="GO" id="GO:0005952">
    <property type="term" value="C:cAMP-dependent protein kinase complex"/>
    <property type="evidence" value="ECO:0007669"/>
    <property type="project" value="InterPro"/>
</dbReference>
<dbReference type="SMART" id="SM00100">
    <property type="entry name" value="cNMP"/>
    <property type="match status" value="1"/>
</dbReference>
<accession>A0A088F8M4</accession>
<protein>
    <submittedName>
        <fullName evidence="2">Putative transcriptional regulator, Crp/Fnr family</fullName>
    </submittedName>
</protein>
<dbReference type="AlphaFoldDB" id="A0A088F8M4"/>
<sequence length="176" mass="20284">MSVFEELKKQILFEGLSDEELATLVDLVEPINYEKGAPIIRELEPTRGIFLIKSGEVEITKKLPIDLKTKMLITVRNMQNCCEIRKTPYGWRQVFSSLIEGQYFGELSVVEGKKHHGADADAVDDCELYLIRANHFYDIEAKNPLMMLKIFRTMARVASKTVRYLDRQLLKLLIGF</sequence>
<dbReference type="InterPro" id="IPR018490">
    <property type="entry name" value="cNMP-bd_dom_sf"/>
</dbReference>
<dbReference type="Gene3D" id="2.60.120.10">
    <property type="entry name" value="Jelly Rolls"/>
    <property type="match status" value="1"/>
</dbReference>
<dbReference type="PANTHER" id="PTHR11635">
    <property type="entry name" value="CAMP-DEPENDENT PROTEIN KINASE REGULATORY CHAIN"/>
    <property type="match status" value="1"/>
</dbReference>
<dbReference type="EMBL" id="KM433674">
    <property type="protein sequence ID" value="AIM41344.1"/>
    <property type="molecule type" value="Genomic_DNA"/>
</dbReference>
<dbReference type="Pfam" id="PF00027">
    <property type="entry name" value="cNMP_binding"/>
    <property type="match status" value="1"/>
</dbReference>
<evidence type="ECO:0000313" key="2">
    <source>
        <dbReference type="EMBL" id="AIM41344.1"/>
    </source>
</evidence>
<dbReference type="PANTHER" id="PTHR11635:SF152">
    <property type="entry name" value="CAMP-DEPENDENT PROTEIN KINASE TYPE I REGULATORY SUBUNIT-RELATED"/>
    <property type="match status" value="1"/>
</dbReference>
<feature type="domain" description="Cyclic nucleotide-binding" evidence="1">
    <location>
        <begin position="12"/>
        <end position="157"/>
    </location>
</feature>
<dbReference type="RefSeq" id="WP_040335353.1">
    <property type="nucleotide sequence ID" value="NZ_JMFO01000016.1"/>
</dbReference>
<reference evidence="2" key="1">
    <citation type="journal article" date="2014" name="ISME J.">
        <title>Genomic insights into the uncultured genus 'Candidatus Magnetobacterium' in the phylum Nitrospirae.</title>
        <authorList>
            <person name="Lin W."/>
            <person name="Deng A."/>
            <person name="Wang Z."/>
            <person name="Li Y."/>
            <person name="Wen T."/>
            <person name="Wu L.F."/>
            <person name="Wu M."/>
            <person name="Pan Y."/>
        </authorList>
    </citation>
    <scope>NUCLEOTIDE SEQUENCE</scope>
    <source>
        <strain evidence="2">MYR-1</strain>
    </source>
</reference>
<dbReference type="CDD" id="cd00038">
    <property type="entry name" value="CAP_ED"/>
    <property type="match status" value="1"/>
</dbReference>
<dbReference type="PROSITE" id="PS50042">
    <property type="entry name" value="CNMP_BINDING_3"/>
    <property type="match status" value="1"/>
</dbReference>
<dbReference type="OrthoDB" id="9784809at2"/>
<proteinExistence type="predicted"/>
<name>A0A088F8M4_9BACT</name>